<dbReference type="CDD" id="cd24035">
    <property type="entry name" value="ASKHA_NBD_O66634-like_rpt2"/>
    <property type="match status" value="1"/>
</dbReference>
<feature type="domain" description="ATPase BadF/BadG/BcrA/BcrD type" evidence="5">
    <location>
        <begin position="323"/>
        <end position="577"/>
    </location>
</feature>
<keyword evidence="4" id="KW-0411">Iron-sulfur</keyword>
<dbReference type="InterPro" id="IPR018709">
    <property type="entry name" value="CoA_activase_DUF2229"/>
</dbReference>
<evidence type="ECO:0000256" key="4">
    <source>
        <dbReference type="ARBA" id="ARBA00023014"/>
    </source>
</evidence>
<dbReference type="SUPFAM" id="SSF53067">
    <property type="entry name" value="Actin-like ATPase domain"/>
    <property type="match status" value="2"/>
</dbReference>
<dbReference type="eggNOG" id="COG1924">
    <property type="taxonomic scope" value="Bacteria"/>
</dbReference>
<evidence type="ECO:0000313" key="7">
    <source>
        <dbReference type="EMBL" id="KRK18928.1"/>
    </source>
</evidence>
<evidence type="ECO:0000256" key="1">
    <source>
        <dbReference type="ARBA" id="ARBA00001966"/>
    </source>
</evidence>
<dbReference type="PANTHER" id="PTHR32329">
    <property type="entry name" value="BIFUNCTIONAL PROTEIN [INCLUDES 2-HYDROXYACYL-COA DEHYDRATASE (N-TER) AND ITS ACTIVATOR DOMAIN (C_TERM)-RELATED"/>
    <property type="match status" value="1"/>
</dbReference>
<dbReference type="GO" id="GO:0051536">
    <property type="term" value="F:iron-sulfur cluster binding"/>
    <property type="evidence" value="ECO:0007669"/>
    <property type="project" value="UniProtKB-KW"/>
</dbReference>
<proteinExistence type="predicted"/>
<dbReference type="CDD" id="cd24034">
    <property type="entry name" value="ASKHA_NBD_O66634-like_rpt1"/>
    <property type="match status" value="1"/>
</dbReference>
<dbReference type="InterPro" id="IPR002731">
    <property type="entry name" value="ATPase_BadF"/>
</dbReference>
<dbReference type="Pfam" id="PF09989">
    <property type="entry name" value="DUF2229"/>
    <property type="match status" value="1"/>
</dbReference>
<dbReference type="InterPro" id="IPR043129">
    <property type="entry name" value="ATPase_NBD"/>
</dbReference>
<sequence>MTEKLYGGIDVGSTTVKLVIMDAAQQTIFARYERHYSDVKAASKRILEEAIQEIAPTTPIAFTITGSGGMGLANLLQLEFVQEVIACTKTVETLIPQTDVSIELGGEDAKITFFGASLEQRMNGSCAGGTGAFIDQMATLLKTDANGLNEMAKDFETIYPIASRCGVFAKTDVQPLINDGARKADIAASIFQAVVNQTIAGLASGHKIKGKVAFLGGPLYFMDQLRARFIDTLNLAPEDVVFPSDPQLFVAKGAALYAEKQPQINLVTLLDRLEHGDDRVMRPSRSLTPLFKDDDELQEFRKRHAQAKVETRDLASYHGVAFLGIDAGSTTTKVALMSTDHKLLYTYYDNNDGAPLEKTEAILTDLYAKLPADVTIGKACVTGYGEHLIKNALKVDLGEVETVAHYRAAHFFQPDVDFILDIGGQDMKAMTVKNNALTTIKLNEACSSGCGSFIETFATSLKYSVKDFAQAALLAQHPADLGSRCTVFMNSKVKQVQKEGATIGDISAGLSMSVIKNALFKVIKLRRAEDLGKHIVCQGGTFYNEAVLRAFEQISGREVIRPNIAGLMGAYGAALIAETAYETGDETTLLDTKDMQNLTFKKEFMHCGLCENNCALTITICSDGRRFVTGNRCERGEARGMKQRVPKDNGKINLVQEKYKLLFGYRPLRKKEARGVIGIPRVLNMYEDYPLWQTFFTKLGIRAVLSPKGSKKQFESGIETIPSDTVCYPAKQVHGHVQALINKGIHTIFYPGIVYERVENKDAQNHFNCPIVQSYPDVIRNNVDEIRAGQVDYRNPFLNLGDRESTARNLYETFKDFGVTEAEVKVALDAGYAELAHFKQQIQDRGEDTLRMLKQTGERGIVLAGRPYHLDPEINHGIAQIITAEGFHVLTEDSIAHLGDVKGLRVVNQWVYHSRLYAAARVAARDPQLEFVQLNSFGCGLDAIDTDQVEEIMTQYNRLYTCLKIDEGTNMGAVRIRLRSLKAAVAERRRRAIMPEKLHEDEKPVQFTKDMRKDKYTLLMPMMSPIHQQGLVDVALQASGYNVVNLPVDDHHAIDEGQKFVNNDACFPAIISIGQMLEALQSGKYDLDHTAVMMTQTGGGCRATNYIPLIRKALKDAGFAQVPVVSMSLGNQGVEETPGFKLTLPLLKRVALAFLYGDLFERVVYRTRPYEKTPGEIDKMHDQWLKLVQPSVIKGNFHEFKRNVQQIVRDFDTVPLQQLNKPKVGIVGEILVKYSPIANNNIVRLLEREGAEAVVPDIVGFMNYSLYNQIYRYQQFGFAKKSEVLAEMALKLIKWCEKPLQKALTASSRFEGIAAIESLADDASKILSLGNQTGEGWFLTGEMIELLKGGVDNIICMQPFGCLPNHVVGKGVVKELRHQYPQANIAPIDYDPGVSIVNQLNRIRLMLATANKNLATQQTVVTPVNSGQKLSTVGSQV</sequence>
<gene>
    <name evidence="7" type="ORF">FD22_GL001989</name>
</gene>
<organism evidence="7 8">
    <name type="scientific">Loigolactobacillus coryniformis subsp. coryniformis KCTC 3167 = DSM 20001</name>
    <dbReference type="NCBI Taxonomy" id="913848"/>
    <lineage>
        <taxon>Bacteria</taxon>
        <taxon>Bacillati</taxon>
        <taxon>Bacillota</taxon>
        <taxon>Bacilli</taxon>
        <taxon>Lactobacillales</taxon>
        <taxon>Lactobacillaceae</taxon>
        <taxon>Loigolactobacillus</taxon>
    </lineage>
</organism>
<feature type="domain" description="DUF2229" evidence="6">
    <location>
        <begin position="677"/>
        <end position="895"/>
    </location>
</feature>
<keyword evidence="3" id="KW-0408">Iron</keyword>
<evidence type="ECO:0000313" key="8">
    <source>
        <dbReference type="Proteomes" id="UP000051181"/>
    </source>
</evidence>
<evidence type="ECO:0000259" key="5">
    <source>
        <dbReference type="Pfam" id="PF01869"/>
    </source>
</evidence>
<dbReference type="PANTHER" id="PTHR32329:SF4">
    <property type="entry name" value="ACTIVATOR OF 2-HYDROXYACYL-COA DEHYDRATASE"/>
    <property type="match status" value="1"/>
</dbReference>
<dbReference type="eggNOG" id="COG3580">
    <property type="taxonomic scope" value="Bacteria"/>
</dbReference>
<name>A0A0R1FB81_9LACO</name>
<dbReference type="EMBL" id="AZCN01000006">
    <property type="protein sequence ID" value="KRK18928.1"/>
    <property type="molecule type" value="Genomic_DNA"/>
</dbReference>
<comment type="cofactor">
    <cofactor evidence="1">
        <name>[4Fe-4S] cluster</name>
        <dbReference type="ChEBI" id="CHEBI:49883"/>
    </cofactor>
</comment>
<dbReference type="Gene3D" id="3.30.420.40">
    <property type="match status" value="4"/>
</dbReference>
<evidence type="ECO:0000256" key="3">
    <source>
        <dbReference type="ARBA" id="ARBA00023004"/>
    </source>
</evidence>
<evidence type="ECO:0000256" key="2">
    <source>
        <dbReference type="ARBA" id="ARBA00022723"/>
    </source>
</evidence>
<dbReference type="Proteomes" id="UP000051181">
    <property type="component" value="Unassembled WGS sequence"/>
</dbReference>
<dbReference type="eggNOG" id="COG3581">
    <property type="taxonomic scope" value="Bacteria"/>
</dbReference>
<dbReference type="GO" id="GO:0046872">
    <property type="term" value="F:metal ion binding"/>
    <property type="evidence" value="ECO:0007669"/>
    <property type="project" value="UniProtKB-KW"/>
</dbReference>
<dbReference type="InterPro" id="IPR051805">
    <property type="entry name" value="Dehydratase_Activator_Redct"/>
</dbReference>
<evidence type="ECO:0000259" key="6">
    <source>
        <dbReference type="Pfam" id="PF09989"/>
    </source>
</evidence>
<comment type="caution">
    <text evidence="7">The sequence shown here is derived from an EMBL/GenBank/DDBJ whole genome shotgun (WGS) entry which is preliminary data.</text>
</comment>
<dbReference type="Pfam" id="PF01869">
    <property type="entry name" value="BcrAD_BadFG"/>
    <property type="match status" value="2"/>
</dbReference>
<dbReference type="RefSeq" id="WP_010012084.1">
    <property type="nucleotide sequence ID" value="NZ_AZCN01000006.1"/>
</dbReference>
<dbReference type="NCBIfam" id="TIGR00241">
    <property type="entry name" value="CoA_E_activ"/>
    <property type="match status" value="1"/>
</dbReference>
<dbReference type="PATRIC" id="fig|913848.6.peg.2030"/>
<dbReference type="GeneID" id="65917967"/>
<feature type="domain" description="ATPase BadF/BadG/BcrA/BcrD type" evidence="5">
    <location>
        <begin position="8"/>
        <end position="258"/>
    </location>
</feature>
<reference evidence="7 8" key="1">
    <citation type="journal article" date="2015" name="Genome Announc.">
        <title>Expanding the biotechnology potential of lactobacilli through comparative genomics of 213 strains and associated genera.</title>
        <authorList>
            <person name="Sun Z."/>
            <person name="Harris H.M."/>
            <person name="McCann A."/>
            <person name="Guo C."/>
            <person name="Argimon S."/>
            <person name="Zhang W."/>
            <person name="Yang X."/>
            <person name="Jeffery I.B."/>
            <person name="Cooney J.C."/>
            <person name="Kagawa T.F."/>
            <person name="Liu W."/>
            <person name="Song Y."/>
            <person name="Salvetti E."/>
            <person name="Wrobel A."/>
            <person name="Rasinkangas P."/>
            <person name="Parkhill J."/>
            <person name="Rea M.C."/>
            <person name="O'Sullivan O."/>
            <person name="Ritari J."/>
            <person name="Douillard F.P."/>
            <person name="Paul Ross R."/>
            <person name="Yang R."/>
            <person name="Briner A.E."/>
            <person name="Felis G.E."/>
            <person name="de Vos W.M."/>
            <person name="Barrangou R."/>
            <person name="Klaenhammer T.R."/>
            <person name="Caufield P.W."/>
            <person name="Cui Y."/>
            <person name="Zhang H."/>
            <person name="O'Toole P.W."/>
        </authorList>
    </citation>
    <scope>NUCLEOTIDE SEQUENCE [LARGE SCALE GENOMIC DNA]</scope>
    <source>
        <strain evidence="7 8">DSM 20001</strain>
    </source>
</reference>
<keyword evidence="2" id="KW-0479">Metal-binding</keyword>
<accession>A0A0R1FB81</accession>
<dbReference type="InterPro" id="IPR008275">
    <property type="entry name" value="CoA_E_activase_dom"/>
</dbReference>
<protein>
    <submittedName>
        <fullName evidence="7">BadF BadG BcrA BcrD ATPase family protein</fullName>
    </submittedName>
</protein>